<protein>
    <submittedName>
        <fullName evidence="4">CLUMA_CG021301, isoform A</fullName>
    </submittedName>
</protein>
<dbReference type="AlphaFoldDB" id="A0A1J1J854"/>
<keyword evidence="5" id="KW-1185">Reference proteome</keyword>
<dbReference type="GO" id="GO:0016887">
    <property type="term" value="F:ATP hydrolysis activity"/>
    <property type="evidence" value="ECO:0007669"/>
    <property type="project" value="InterPro"/>
</dbReference>
<evidence type="ECO:0000313" key="5">
    <source>
        <dbReference type="Proteomes" id="UP000183832"/>
    </source>
</evidence>
<feature type="region of interest" description="Disordered" evidence="2">
    <location>
        <begin position="51"/>
        <end position="71"/>
    </location>
</feature>
<dbReference type="PANTHER" id="PTHR10760">
    <property type="entry name" value="TORSIN"/>
    <property type="match status" value="1"/>
</dbReference>
<dbReference type="InterPro" id="IPR027417">
    <property type="entry name" value="P-loop_NTPase"/>
</dbReference>
<keyword evidence="3" id="KW-0812">Transmembrane</keyword>
<dbReference type="SUPFAM" id="SSF52540">
    <property type="entry name" value="P-loop containing nucleoside triphosphate hydrolases"/>
    <property type="match status" value="1"/>
</dbReference>
<dbReference type="EMBL" id="CVRI01000075">
    <property type="protein sequence ID" value="CRL08621.1"/>
    <property type="molecule type" value="Genomic_DNA"/>
</dbReference>
<feature type="transmembrane region" description="Helical" evidence="3">
    <location>
        <begin position="81"/>
        <end position="107"/>
    </location>
</feature>
<dbReference type="Proteomes" id="UP000183832">
    <property type="component" value="Unassembled WGS sequence"/>
</dbReference>
<accession>A0A1J1J854</accession>
<reference evidence="4 5" key="1">
    <citation type="submission" date="2015-04" db="EMBL/GenBank/DDBJ databases">
        <authorList>
            <person name="Syromyatnikov M.Y."/>
            <person name="Popov V.N."/>
        </authorList>
    </citation>
    <scope>NUCLEOTIDE SEQUENCE [LARGE SCALE GENOMIC DNA]</scope>
</reference>
<evidence type="ECO:0000256" key="3">
    <source>
        <dbReference type="SAM" id="Phobius"/>
    </source>
</evidence>
<sequence>MSENLDQNHSELKRESSKLLKQLSNLSTISIKSEPSVVKVKKTPPRKLRSLVKKSIKPREADSTDSDDSKVEENKRGWKSWMLLAAVFLIGSYFISNISISSCGFWATYENNFNKIVHGDGKYCYRSIESEKIVEELKKNIVGQDDAISLIKASLNLANREKIIQMAFIGGTGVGKSLASNIIVSNWKWKHNTVNFIFDINFNADLQGKEAFDDDLRIVTSHLSDCGFNLIVIDDVDNESTTINRIAKLDRSLHRLAKQNLYKIVFIVIFNKNPNSIELEEALNNFVIIDFHPFTKELLEKCIEFHEKMYKVKLSPIEIDELKMINYTNFGCKTVAKKINLISNK</sequence>
<comment type="similarity">
    <text evidence="1">Belongs to the ClpA/ClpB family. Torsin subfamily.</text>
</comment>
<feature type="compositionally biased region" description="Basic and acidic residues" evidence="2">
    <location>
        <begin position="57"/>
        <end position="71"/>
    </location>
</feature>
<dbReference type="Gene3D" id="3.40.50.300">
    <property type="entry name" value="P-loop containing nucleotide triphosphate hydrolases"/>
    <property type="match status" value="1"/>
</dbReference>
<keyword evidence="3" id="KW-1133">Transmembrane helix</keyword>
<evidence type="ECO:0000313" key="4">
    <source>
        <dbReference type="EMBL" id="CRL08621.1"/>
    </source>
</evidence>
<dbReference type="GO" id="GO:0012505">
    <property type="term" value="C:endomembrane system"/>
    <property type="evidence" value="ECO:0007669"/>
    <property type="project" value="UniProtKB-ARBA"/>
</dbReference>
<dbReference type="GO" id="GO:0005524">
    <property type="term" value="F:ATP binding"/>
    <property type="evidence" value="ECO:0007669"/>
    <property type="project" value="InterPro"/>
</dbReference>
<dbReference type="GO" id="GO:0005737">
    <property type="term" value="C:cytoplasm"/>
    <property type="evidence" value="ECO:0007669"/>
    <property type="project" value="UniProtKB-ARBA"/>
</dbReference>
<organism evidence="4 5">
    <name type="scientific">Clunio marinus</name>
    <dbReference type="NCBI Taxonomy" id="568069"/>
    <lineage>
        <taxon>Eukaryota</taxon>
        <taxon>Metazoa</taxon>
        <taxon>Ecdysozoa</taxon>
        <taxon>Arthropoda</taxon>
        <taxon>Hexapoda</taxon>
        <taxon>Insecta</taxon>
        <taxon>Pterygota</taxon>
        <taxon>Neoptera</taxon>
        <taxon>Endopterygota</taxon>
        <taxon>Diptera</taxon>
        <taxon>Nematocera</taxon>
        <taxon>Chironomoidea</taxon>
        <taxon>Chironomidae</taxon>
        <taxon>Clunio</taxon>
    </lineage>
</organism>
<proteinExistence type="inferred from homology"/>
<dbReference type="OrthoDB" id="8191652at2759"/>
<keyword evidence="3" id="KW-0472">Membrane</keyword>
<dbReference type="InterPro" id="IPR010448">
    <property type="entry name" value="Torsin"/>
</dbReference>
<evidence type="ECO:0000256" key="2">
    <source>
        <dbReference type="SAM" id="MobiDB-lite"/>
    </source>
</evidence>
<gene>
    <name evidence="4" type="ORF">CLUMA_CG021301</name>
</gene>
<evidence type="ECO:0000256" key="1">
    <source>
        <dbReference type="ARBA" id="ARBA00006235"/>
    </source>
</evidence>
<name>A0A1J1J854_9DIPT</name>
<dbReference type="PANTHER" id="PTHR10760:SF2">
    <property type="entry name" value="LD13476P-RELATED"/>
    <property type="match status" value="1"/>
</dbReference>